<dbReference type="Gene3D" id="3.60.40.10">
    <property type="entry name" value="PPM-type phosphatase domain"/>
    <property type="match status" value="1"/>
</dbReference>
<dbReference type="Pfam" id="PF22673">
    <property type="entry name" value="MCP-like_PDC_1"/>
    <property type="match status" value="1"/>
</dbReference>
<feature type="domain" description="HAMP" evidence="3">
    <location>
        <begin position="333"/>
        <end position="386"/>
    </location>
</feature>
<dbReference type="Pfam" id="PF07228">
    <property type="entry name" value="SpoIIE"/>
    <property type="match status" value="1"/>
</dbReference>
<evidence type="ECO:0000256" key="2">
    <source>
        <dbReference type="SAM" id="Phobius"/>
    </source>
</evidence>
<dbReference type="PANTHER" id="PTHR43156">
    <property type="entry name" value="STAGE II SPORULATION PROTEIN E-RELATED"/>
    <property type="match status" value="1"/>
</dbReference>
<proteinExistence type="predicted"/>
<protein>
    <recommendedName>
        <fullName evidence="3">HAMP domain-containing protein</fullName>
    </recommendedName>
</protein>
<dbReference type="GO" id="GO:0007165">
    <property type="term" value="P:signal transduction"/>
    <property type="evidence" value="ECO:0007669"/>
    <property type="project" value="InterPro"/>
</dbReference>
<dbReference type="PANTHER" id="PTHR43156:SF2">
    <property type="entry name" value="STAGE II SPORULATION PROTEIN E"/>
    <property type="match status" value="1"/>
</dbReference>
<dbReference type="InterPro" id="IPR052016">
    <property type="entry name" value="Bact_Sigma-Reg"/>
</dbReference>
<evidence type="ECO:0000313" key="5">
    <source>
        <dbReference type="Proteomes" id="UP000178735"/>
    </source>
</evidence>
<dbReference type="CDD" id="cd06225">
    <property type="entry name" value="HAMP"/>
    <property type="match status" value="1"/>
</dbReference>
<dbReference type="SUPFAM" id="SSF81606">
    <property type="entry name" value="PP2C-like"/>
    <property type="match status" value="1"/>
</dbReference>
<dbReference type="AlphaFoldDB" id="A0A1F7X1G3"/>
<reference evidence="4 5" key="1">
    <citation type="journal article" date="2016" name="Nat. Commun.">
        <title>Thousands of microbial genomes shed light on interconnected biogeochemical processes in an aquifer system.</title>
        <authorList>
            <person name="Anantharaman K."/>
            <person name="Brown C.T."/>
            <person name="Hug L.A."/>
            <person name="Sharon I."/>
            <person name="Castelle C.J."/>
            <person name="Probst A.J."/>
            <person name="Thomas B.C."/>
            <person name="Singh A."/>
            <person name="Wilkins M.J."/>
            <person name="Karaoz U."/>
            <person name="Brodie E.L."/>
            <person name="Williams K.H."/>
            <person name="Hubbard S.S."/>
            <person name="Banfield J.F."/>
        </authorList>
    </citation>
    <scope>NUCLEOTIDE SEQUENCE [LARGE SCALE GENOMIC DNA]</scope>
</reference>
<dbReference type="InterPro" id="IPR036457">
    <property type="entry name" value="PPM-type-like_dom_sf"/>
</dbReference>
<keyword evidence="1" id="KW-0378">Hydrolase</keyword>
<feature type="transmembrane region" description="Helical" evidence="2">
    <location>
        <begin position="309"/>
        <end position="331"/>
    </location>
</feature>
<dbReference type="Gene3D" id="3.30.450.20">
    <property type="entry name" value="PAS domain"/>
    <property type="match status" value="2"/>
</dbReference>
<comment type="caution">
    <text evidence="4">The sequence shown here is derived from an EMBL/GenBank/DDBJ whole genome shotgun (WGS) entry which is preliminary data.</text>
</comment>
<dbReference type="STRING" id="1817813.A2008_04110"/>
<dbReference type="GO" id="GO:0016020">
    <property type="term" value="C:membrane"/>
    <property type="evidence" value="ECO:0007669"/>
    <property type="project" value="InterPro"/>
</dbReference>
<dbReference type="InterPro" id="IPR003660">
    <property type="entry name" value="HAMP_dom"/>
</dbReference>
<evidence type="ECO:0000313" key="4">
    <source>
        <dbReference type="EMBL" id="OGM08559.1"/>
    </source>
</evidence>
<dbReference type="GO" id="GO:0016791">
    <property type="term" value="F:phosphatase activity"/>
    <property type="evidence" value="ECO:0007669"/>
    <property type="project" value="TreeGrafter"/>
</dbReference>
<dbReference type="InterPro" id="IPR001932">
    <property type="entry name" value="PPM-type_phosphatase-like_dom"/>
</dbReference>
<keyword evidence="2" id="KW-0472">Membrane</keyword>
<dbReference type="SMART" id="SM00331">
    <property type="entry name" value="PP2C_SIG"/>
    <property type="match status" value="1"/>
</dbReference>
<dbReference type="EMBL" id="MGFH01000009">
    <property type="protein sequence ID" value="OGM08559.1"/>
    <property type="molecule type" value="Genomic_DNA"/>
</dbReference>
<dbReference type="Pfam" id="PF00672">
    <property type="entry name" value="HAMP"/>
    <property type="match status" value="1"/>
</dbReference>
<sequence length="640" mass="71799">MLKNKKIAFQLSFFILTFTTLIFIAVFAYDYFVSREFLLRNVEVNAKNLTNSAANKIESVLLAVQKIPHNFARMLENSTYNEEELRSMLNSLVAGNPEISGGCVAFAPNAFVPALEHYALYSSRNASGEVSVNNIGGASYEYFYMDWYQLVKELDRPVWTEPYYDEDAGNAVMSTYSAPFYRKIDGKKVFRGVVTVDISLEWLENIMASIKISESGYGFLISQFGNIITHPRRNWIMNESIFTVADEYKAAGLRQLGRRMIKGESGFAPVTNAQLGLDCWIYFVPLKSSNWSIGVLIPSKELFQDLHTLMNIIIVFAGAGIFALFFVITYISNKVTKPLNELASITKIVGAGDFDAKIPEVSSRDEVGILNNSFIQMQKALKEYILNFELTTKAKEKIQSELKIARDIQMGIIPKIFPPFPKHPDIDIYAVLQPAKEVGGDLYDFFFIDDELLCFAIGDVSDKGVPASLFMAITRTLLRAKTIKGMKPAAVLKSMNEALCQDNESAMFVTFFMGILNLRTGALQYANAGHNPPFFMRKDFKVEEFPKPKDMPLGIIERDYNDFDAKLEKGDSIFLFTDGVNEAISNDGGFYGDPRLVAALNKAAGQKPRGITNLVLDELKDFTRGAEQSDDITIMGVRYF</sequence>
<dbReference type="SUPFAM" id="SSF158472">
    <property type="entry name" value="HAMP domain-like"/>
    <property type="match status" value="1"/>
</dbReference>
<accession>A0A1F7X1G3</accession>
<keyword evidence="2" id="KW-0812">Transmembrane</keyword>
<dbReference type="CDD" id="cd12912">
    <property type="entry name" value="PDC2_MCP_like"/>
    <property type="match status" value="1"/>
</dbReference>
<evidence type="ECO:0000259" key="3">
    <source>
        <dbReference type="PROSITE" id="PS50885"/>
    </source>
</evidence>
<gene>
    <name evidence="4" type="ORF">A2008_04110</name>
</gene>
<organism evidence="4 5">
    <name type="scientific">Candidatus Wallbacteria bacterium GWC2_49_35</name>
    <dbReference type="NCBI Taxonomy" id="1817813"/>
    <lineage>
        <taxon>Bacteria</taxon>
        <taxon>Candidatus Walliibacteriota</taxon>
    </lineage>
</organism>
<evidence type="ECO:0000256" key="1">
    <source>
        <dbReference type="ARBA" id="ARBA00022801"/>
    </source>
</evidence>
<name>A0A1F7X1G3_9BACT</name>
<keyword evidence="2" id="KW-1133">Transmembrane helix</keyword>
<dbReference type="CDD" id="cd12913">
    <property type="entry name" value="PDC1_MCP_like"/>
    <property type="match status" value="1"/>
</dbReference>
<dbReference type="PROSITE" id="PS50885">
    <property type="entry name" value="HAMP"/>
    <property type="match status" value="1"/>
</dbReference>
<dbReference type="SMART" id="SM00304">
    <property type="entry name" value="HAMP"/>
    <property type="match status" value="1"/>
</dbReference>
<dbReference type="Gene3D" id="6.10.340.10">
    <property type="match status" value="1"/>
</dbReference>
<dbReference type="Proteomes" id="UP000178735">
    <property type="component" value="Unassembled WGS sequence"/>
</dbReference>